<organism evidence="2 3">
    <name type="scientific">Pontiella agarivorans</name>
    <dbReference type="NCBI Taxonomy" id="3038953"/>
    <lineage>
        <taxon>Bacteria</taxon>
        <taxon>Pseudomonadati</taxon>
        <taxon>Kiritimatiellota</taxon>
        <taxon>Kiritimatiellia</taxon>
        <taxon>Kiritimatiellales</taxon>
        <taxon>Pontiellaceae</taxon>
        <taxon>Pontiella</taxon>
    </lineage>
</organism>
<evidence type="ECO:0000313" key="2">
    <source>
        <dbReference type="EMBL" id="MDZ8117984.1"/>
    </source>
</evidence>
<name>A0ABU5MUT7_9BACT</name>
<dbReference type="Proteomes" id="UP001290861">
    <property type="component" value="Unassembled WGS sequence"/>
</dbReference>
<feature type="transmembrane region" description="Helical" evidence="1">
    <location>
        <begin position="52"/>
        <end position="74"/>
    </location>
</feature>
<dbReference type="EMBL" id="JARVCO010000007">
    <property type="protein sequence ID" value="MDZ8117984.1"/>
    <property type="molecule type" value="Genomic_DNA"/>
</dbReference>
<keyword evidence="1" id="KW-0812">Transmembrane</keyword>
<protein>
    <submittedName>
        <fullName evidence="2">Uncharacterized protein</fullName>
    </submittedName>
</protein>
<gene>
    <name evidence="2" type="ORF">P9H32_05030</name>
</gene>
<sequence>MIPSRGKVPMFKMKPEPVPMIGSIVVFILGLLFWLEGHRDPGNLPAHSRANLIFAISIIISGLFLIVATGRMWFKHLWHDRYGKQKKRRR</sequence>
<accession>A0ABU5MUT7</accession>
<comment type="caution">
    <text evidence="2">The sequence shown here is derived from an EMBL/GenBank/DDBJ whole genome shotgun (WGS) entry which is preliminary data.</text>
</comment>
<evidence type="ECO:0000256" key="1">
    <source>
        <dbReference type="SAM" id="Phobius"/>
    </source>
</evidence>
<keyword evidence="3" id="KW-1185">Reference proteome</keyword>
<proteinExistence type="predicted"/>
<keyword evidence="1" id="KW-0472">Membrane</keyword>
<evidence type="ECO:0000313" key="3">
    <source>
        <dbReference type="Proteomes" id="UP001290861"/>
    </source>
</evidence>
<reference evidence="2 3" key="1">
    <citation type="journal article" date="2024" name="Appl. Environ. Microbiol.">
        <title>Pontiella agarivorans sp. nov., a novel marine anaerobic bacterium capable of degrading macroalgal polysaccharides and fixing nitrogen.</title>
        <authorList>
            <person name="Liu N."/>
            <person name="Kivenson V."/>
            <person name="Peng X."/>
            <person name="Cui Z."/>
            <person name="Lankiewicz T.S."/>
            <person name="Gosselin K.M."/>
            <person name="English C.J."/>
            <person name="Blair E.M."/>
            <person name="O'Malley M.A."/>
            <person name="Valentine D.L."/>
        </authorList>
    </citation>
    <scope>NUCLEOTIDE SEQUENCE [LARGE SCALE GENOMIC DNA]</scope>
    <source>
        <strain evidence="2 3">NLcol2</strain>
    </source>
</reference>
<feature type="transmembrane region" description="Helical" evidence="1">
    <location>
        <begin position="20"/>
        <end position="37"/>
    </location>
</feature>
<keyword evidence="1" id="KW-1133">Transmembrane helix</keyword>